<accession>A0AA36CC38</accession>
<keyword evidence="5" id="KW-1185">Reference proteome</keyword>
<feature type="non-terminal residue" evidence="4">
    <location>
        <position position="319"/>
    </location>
</feature>
<feature type="transmembrane region" description="Helical" evidence="2">
    <location>
        <begin position="208"/>
        <end position="235"/>
    </location>
</feature>
<dbReference type="AlphaFoldDB" id="A0AA36CC38"/>
<evidence type="ECO:0000313" key="5">
    <source>
        <dbReference type="Proteomes" id="UP001177023"/>
    </source>
</evidence>
<evidence type="ECO:0000256" key="1">
    <source>
        <dbReference type="SAM" id="MobiDB-lite"/>
    </source>
</evidence>
<dbReference type="Proteomes" id="UP001177023">
    <property type="component" value="Unassembled WGS sequence"/>
</dbReference>
<protein>
    <submittedName>
        <fullName evidence="4">Uncharacterized protein</fullName>
    </submittedName>
</protein>
<feature type="chain" id="PRO_5041255726" evidence="3">
    <location>
        <begin position="32"/>
        <end position="319"/>
    </location>
</feature>
<feature type="non-terminal residue" evidence="4">
    <location>
        <position position="1"/>
    </location>
</feature>
<dbReference type="EMBL" id="CATQJA010001190">
    <property type="protein sequence ID" value="CAJ0566254.1"/>
    <property type="molecule type" value="Genomic_DNA"/>
</dbReference>
<organism evidence="4 5">
    <name type="scientific">Mesorhabditis spiculigera</name>
    <dbReference type="NCBI Taxonomy" id="96644"/>
    <lineage>
        <taxon>Eukaryota</taxon>
        <taxon>Metazoa</taxon>
        <taxon>Ecdysozoa</taxon>
        <taxon>Nematoda</taxon>
        <taxon>Chromadorea</taxon>
        <taxon>Rhabditida</taxon>
        <taxon>Rhabditina</taxon>
        <taxon>Rhabditomorpha</taxon>
        <taxon>Rhabditoidea</taxon>
        <taxon>Rhabditidae</taxon>
        <taxon>Mesorhabditinae</taxon>
        <taxon>Mesorhabditis</taxon>
    </lineage>
</organism>
<gene>
    <name evidence="4" type="ORF">MSPICULIGERA_LOCUS4865</name>
</gene>
<keyword evidence="3" id="KW-0732">Signal</keyword>
<evidence type="ECO:0000256" key="3">
    <source>
        <dbReference type="SAM" id="SignalP"/>
    </source>
</evidence>
<evidence type="ECO:0000313" key="4">
    <source>
        <dbReference type="EMBL" id="CAJ0566254.1"/>
    </source>
</evidence>
<feature type="signal peptide" evidence="3">
    <location>
        <begin position="1"/>
        <end position="31"/>
    </location>
</feature>
<reference evidence="4" key="1">
    <citation type="submission" date="2023-06" db="EMBL/GenBank/DDBJ databases">
        <authorList>
            <person name="Delattre M."/>
        </authorList>
    </citation>
    <scope>NUCLEOTIDE SEQUENCE</scope>
    <source>
        <strain evidence="4">AF72</strain>
    </source>
</reference>
<keyword evidence="2" id="KW-0472">Membrane</keyword>
<keyword evidence="2" id="KW-1133">Transmembrane helix</keyword>
<sequence>SKISMMIFRLFLLLSAGVLLLTGGDQGSCHAGDIPCEGKGGQLVCLSGANAQKDTKTCVAADCASGQVPISLNGIDTCVPVDLLGNIEGNHATPAVWRFANCSIMNINCGKRGLEVCVSNTKLHGYDGQTQSCIWKKKCTDKPDHHPCKAINTSHPDICTPYMTIKSIRDDGLCTLYSKAEQQAWEQEGEKKNGTTEKALPTEDKGHILLIIIIVVCGLVGCLVLIIVVTLIYCMTHRSKKKKNKSTSSNKPDKKTAKKSTKSSKSSKSSHTGSENPKVSKKPKPPPVNPNEAHDNMFQQTKQFPEEDDNGGGDPMMRV</sequence>
<dbReference type="Gene3D" id="1.20.1070.10">
    <property type="entry name" value="Rhodopsin 7-helix transmembrane proteins"/>
    <property type="match status" value="1"/>
</dbReference>
<keyword evidence="2" id="KW-0812">Transmembrane</keyword>
<name>A0AA36CC38_9BILA</name>
<proteinExistence type="predicted"/>
<feature type="region of interest" description="Disordered" evidence="1">
    <location>
        <begin position="241"/>
        <end position="319"/>
    </location>
</feature>
<evidence type="ECO:0000256" key="2">
    <source>
        <dbReference type="SAM" id="Phobius"/>
    </source>
</evidence>
<feature type="compositionally biased region" description="Low complexity" evidence="1">
    <location>
        <begin position="263"/>
        <end position="277"/>
    </location>
</feature>
<comment type="caution">
    <text evidence="4">The sequence shown here is derived from an EMBL/GenBank/DDBJ whole genome shotgun (WGS) entry which is preliminary data.</text>
</comment>